<dbReference type="PANTHER" id="PTHR11931">
    <property type="entry name" value="PHOSPHOGLYCERATE MUTASE"/>
    <property type="match status" value="1"/>
</dbReference>
<feature type="compositionally biased region" description="Polar residues" evidence="6">
    <location>
        <begin position="547"/>
        <end position="563"/>
    </location>
</feature>
<sequence length="563" mass="61751">MLYFIRHGESLANEQNYFAGTLDSPLTRLGRRQAREAAAGIRKLDLDFDEVHISTLGRARETAQIVLGDDLARHARIVFTDALIERDFGIFAGENKTLLKKSLGYERFDHFIHDPAGTPPGGESWMDMYARCRKYYDEVLAPLEQAGKRILVVAHKYIVEVFALIASGRSPSEYLDFKLPNSRPLSWDDLRTLTSSSSSALNRIADHVEIYLPHWALGGALAGFALALLDMTPSAALTNVMVLLLLAVNAFFLALRIDASALDPRRESHRASLVTLSLVRVAIGGWLLFLVSEAWARPIGLLLLMPPALSVPTFSLSRGGDYFFAARNTLLLSVLFPLALLAASYVAPGVATDPDGLKRFFIILVVAIAVPIALAQKWRIRNAITAGRITTNWSWLGSLATVPLAFLGTASTASSSLASDLRSGEPGVYASLLIPLLTLALIRAGSALYVRLQPMFGGKEIAPPIASDLHLLQTLPNIFLWFSLLMPGMRDEHPSLIAGTMLGFFVFAFVDEAIVVARFRARVQLVMDSMLGRSRPRPRRPAHARSFNQVRDSAVGSNSQFES</sequence>
<dbReference type="CDD" id="cd07067">
    <property type="entry name" value="HP_PGM_like"/>
    <property type="match status" value="1"/>
</dbReference>
<keyword evidence="9" id="KW-1185">Reference proteome</keyword>
<keyword evidence="7" id="KW-1133">Transmembrane helix</keyword>
<accession>A0ABX8V0P1</accession>
<feature type="transmembrane region" description="Helical" evidence="7">
    <location>
        <begin position="471"/>
        <end position="489"/>
    </location>
</feature>
<keyword evidence="3" id="KW-0312">Gluconeogenesis</keyword>
<evidence type="ECO:0000313" key="8">
    <source>
        <dbReference type="EMBL" id="QYD72804.1"/>
    </source>
</evidence>
<dbReference type="SUPFAM" id="SSF53254">
    <property type="entry name" value="Phosphoglycerate mutase-like"/>
    <property type="match status" value="1"/>
</dbReference>
<feature type="transmembrane region" description="Helical" evidence="7">
    <location>
        <begin position="495"/>
        <end position="517"/>
    </location>
</feature>
<evidence type="ECO:0000256" key="7">
    <source>
        <dbReference type="SAM" id="Phobius"/>
    </source>
</evidence>
<dbReference type="InterPro" id="IPR005952">
    <property type="entry name" value="Phosphogly_mut1"/>
</dbReference>
<keyword evidence="5" id="KW-0413">Isomerase</keyword>
<dbReference type="Proteomes" id="UP000826462">
    <property type="component" value="Chromosome 2"/>
</dbReference>
<dbReference type="EMBL" id="CP080096">
    <property type="protein sequence ID" value="QYD72804.1"/>
    <property type="molecule type" value="Genomic_DNA"/>
</dbReference>
<keyword evidence="4" id="KW-0324">Glycolysis</keyword>
<reference evidence="8 9" key="1">
    <citation type="submission" date="2021-07" db="EMBL/GenBank/DDBJ databases">
        <title>Paraburkholderia edwinii protects Aspergillus sp. from phenazines by acting as a toxin sponge.</title>
        <authorList>
            <person name="Dahlstrom K.M."/>
            <person name="Newman D.K."/>
        </authorList>
    </citation>
    <scope>NUCLEOTIDE SEQUENCE [LARGE SCALE GENOMIC DNA]</scope>
    <source>
        <strain evidence="8 9">Pe01</strain>
    </source>
</reference>
<feature type="compositionally biased region" description="Basic residues" evidence="6">
    <location>
        <begin position="534"/>
        <end position="543"/>
    </location>
</feature>
<evidence type="ECO:0000256" key="1">
    <source>
        <dbReference type="ARBA" id="ARBA00006717"/>
    </source>
</evidence>
<name>A0ABX8V0P1_9BURK</name>
<dbReference type="Pfam" id="PF00300">
    <property type="entry name" value="His_Phos_1"/>
    <property type="match status" value="1"/>
</dbReference>
<dbReference type="SMART" id="SM00855">
    <property type="entry name" value="PGAM"/>
    <property type="match status" value="1"/>
</dbReference>
<feature type="transmembrane region" description="Helical" evidence="7">
    <location>
        <begin position="235"/>
        <end position="259"/>
    </location>
</feature>
<proteinExistence type="inferred from homology"/>
<dbReference type="EC" id="5.4.2.11" evidence="2"/>
<evidence type="ECO:0000256" key="2">
    <source>
        <dbReference type="ARBA" id="ARBA00012028"/>
    </source>
</evidence>
<comment type="similarity">
    <text evidence="1">Belongs to the phosphoglycerate mutase family. BPG-dependent PGAM subfamily.</text>
</comment>
<feature type="transmembrane region" description="Helical" evidence="7">
    <location>
        <begin position="359"/>
        <end position="375"/>
    </location>
</feature>
<feature type="transmembrane region" description="Helical" evidence="7">
    <location>
        <begin position="271"/>
        <end position="289"/>
    </location>
</feature>
<feature type="transmembrane region" description="Helical" evidence="7">
    <location>
        <begin position="429"/>
        <end position="450"/>
    </location>
</feature>
<feature type="region of interest" description="Disordered" evidence="6">
    <location>
        <begin position="533"/>
        <end position="563"/>
    </location>
</feature>
<dbReference type="InterPro" id="IPR029033">
    <property type="entry name" value="His_PPase_superfam"/>
</dbReference>
<evidence type="ECO:0000313" key="9">
    <source>
        <dbReference type="Proteomes" id="UP000826462"/>
    </source>
</evidence>
<keyword evidence="7" id="KW-0812">Transmembrane</keyword>
<protein>
    <recommendedName>
        <fullName evidence="2">phosphoglycerate mutase (2,3-diphosphoglycerate-dependent)</fullName>
        <ecNumber evidence="2">5.4.2.11</ecNumber>
    </recommendedName>
</protein>
<evidence type="ECO:0000256" key="4">
    <source>
        <dbReference type="ARBA" id="ARBA00023152"/>
    </source>
</evidence>
<feature type="transmembrane region" description="Helical" evidence="7">
    <location>
        <begin position="295"/>
        <end position="317"/>
    </location>
</feature>
<feature type="transmembrane region" description="Helical" evidence="7">
    <location>
        <begin position="395"/>
        <end position="417"/>
    </location>
</feature>
<dbReference type="InterPro" id="IPR013078">
    <property type="entry name" value="His_Pase_superF_clade-1"/>
</dbReference>
<feature type="transmembrane region" description="Helical" evidence="7">
    <location>
        <begin position="329"/>
        <end position="347"/>
    </location>
</feature>
<dbReference type="Gene3D" id="3.40.50.1240">
    <property type="entry name" value="Phosphoglycerate mutase-like"/>
    <property type="match status" value="1"/>
</dbReference>
<evidence type="ECO:0000256" key="5">
    <source>
        <dbReference type="ARBA" id="ARBA00023235"/>
    </source>
</evidence>
<evidence type="ECO:0000256" key="3">
    <source>
        <dbReference type="ARBA" id="ARBA00022432"/>
    </source>
</evidence>
<keyword evidence="7" id="KW-0472">Membrane</keyword>
<organism evidence="8 9">
    <name type="scientific">Paraburkholderia edwinii</name>
    <dbReference type="NCBI Taxonomy" id="2861782"/>
    <lineage>
        <taxon>Bacteria</taxon>
        <taxon>Pseudomonadati</taxon>
        <taxon>Pseudomonadota</taxon>
        <taxon>Betaproteobacteria</taxon>
        <taxon>Burkholderiales</taxon>
        <taxon>Burkholderiaceae</taxon>
        <taxon>Paraburkholderia</taxon>
    </lineage>
</organism>
<gene>
    <name evidence="8" type="ORF">KZJ38_24245</name>
</gene>
<evidence type="ECO:0000256" key="6">
    <source>
        <dbReference type="SAM" id="MobiDB-lite"/>
    </source>
</evidence>